<name>A0A066XHN2_COLSU</name>
<comment type="caution">
    <text evidence="2">The sequence shown here is derived from an EMBL/GenBank/DDBJ whole genome shotgun (WGS) entry which is preliminary data.</text>
</comment>
<dbReference type="eggNOG" id="ENOG502TD5B">
    <property type="taxonomic scope" value="Eukaryota"/>
</dbReference>
<dbReference type="OrthoDB" id="4455544at2759"/>
<evidence type="ECO:0000313" key="2">
    <source>
        <dbReference type="EMBL" id="KDN67159.1"/>
    </source>
</evidence>
<sequence>MHRSERFRNSCQWNFTVRGLVFPHTATTGLLGRSRSKLVNKLAKERHGRLIVRPGSASILHDRVKPVGIHRAQPMSYLHEHDVLHDCAPADWADLAHDEQVAAYIAIRNFRSEHVDEIIEDAKQRWTSRASQERRRNNYRAPEPESRSVGKGGRLFGDPTVPEAQMMD</sequence>
<reference evidence="3" key="1">
    <citation type="journal article" date="2014" name="Genome Announc.">
        <title>Draft genome sequence of Colletotrichum sublineola, a destructive pathogen of cultivated sorghum.</title>
        <authorList>
            <person name="Baroncelli R."/>
            <person name="Sanz-Martin J.M."/>
            <person name="Rech G.E."/>
            <person name="Sukno S.A."/>
            <person name="Thon M.R."/>
        </authorList>
    </citation>
    <scope>NUCLEOTIDE SEQUENCE [LARGE SCALE GENOMIC DNA]</scope>
    <source>
        <strain evidence="3">TX430BB</strain>
    </source>
</reference>
<organism evidence="2 3">
    <name type="scientific">Colletotrichum sublineola</name>
    <name type="common">Sorghum anthracnose fungus</name>
    <dbReference type="NCBI Taxonomy" id="1173701"/>
    <lineage>
        <taxon>Eukaryota</taxon>
        <taxon>Fungi</taxon>
        <taxon>Dikarya</taxon>
        <taxon>Ascomycota</taxon>
        <taxon>Pezizomycotina</taxon>
        <taxon>Sordariomycetes</taxon>
        <taxon>Hypocreomycetidae</taxon>
        <taxon>Glomerellales</taxon>
        <taxon>Glomerellaceae</taxon>
        <taxon>Colletotrichum</taxon>
        <taxon>Colletotrichum graminicola species complex</taxon>
    </lineage>
</organism>
<gene>
    <name evidence="2" type="ORF">CSUB01_11078</name>
</gene>
<keyword evidence="3" id="KW-1185">Reference proteome</keyword>
<evidence type="ECO:0000313" key="3">
    <source>
        <dbReference type="Proteomes" id="UP000027238"/>
    </source>
</evidence>
<dbReference type="STRING" id="1173701.A0A066XHN2"/>
<dbReference type="EMBL" id="JMSE01000838">
    <property type="protein sequence ID" value="KDN67159.1"/>
    <property type="molecule type" value="Genomic_DNA"/>
</dbReference>
<dbReference type="Proteomes" id="UP000027238">
    <property type="component" value="Unassembled WGS sequence"/>
</dbReference>
<accession>A0A066XHN2</accession>
<feature type="compositionally biased region" description="Basic and acidic residues" evidence="1">
    <location>
        <begin position="131"/>
        <end position="148"/>
    </location>
</feature>
<dbReference type="AlphaFoldDB" id="A0A066XHN2"/>
<protein>
    <submittedName>
        <fullName evidence="2">Uncharacterized protein</fullName>
    </submittedName>
</protein>
<proteinExistence type="predicted"/>
<dbReference type="HOGENOM" id="CLU_135133_0_0_1"/>
<feature type="region of interest" description="Disordered" evidence="1">
    <location>
        <begin position="124"/>
        <end position="168"/>
    </location>
</feature>
<evidence type="ECO:0000256" key="1">
    <source>
        <dbReference type="SAM" id="MobiDB-lite"/>
    </source>
</evidence>